<feature type="transmembrane region" description="Helical" evidence="17">
    <location>
        <begin position="76"/>
        <end position="102"/>
    </location>
</feature>
<evidence type="ECO:0000256" key="17">
    <source>
        <dbReference type="SAM" id="Phobius"/>
    </source>
</evidence>
<sequence length="188" mass="20977">MILNIPNSLTLLRIAFIPLIVVLFLLPEDAYQWARPLAAWTYGLACVTDWFDGYLARKLGQSSDFGAFMDPVADKLIVSVAMIMLAWAHPDIIILFGAIIIIGREIVISALREWMAKKGKSDAVKVSQLGKYKTVAQMFALGFLIHRDDWLGMRVHETGLVLLIIASILTIASMVDYMRASIAEVRKP</sequence>
<evidence type="ECO:0000256" key="16">
    <source>
        <dbReference type="RuleBase" id="RU003750"/>
    </source>
</evidence>
<keyword evidence="13" id="KW-1208">Phospholipid metabolism</keyword>
<gene>
    <name evidence="18" type="primary">pgsA</name>
    <name evidence="18" type="ORF">DIZ80_00685</name>
</gene>
<dbReference type="GO" id="GO:0008444">
    <property type="term" value="F:CDP-diacylglycerol-glycerol-3-phosphate 3-phosphatidyltransferase activity"/>
    <property type="evidence" value="ECO:0007669"/>
    <property type="project" value="UniProtKB-UniRule"/>
</dbReference>
<dbReference type="AlphaFoldDB" id="A0A370DM85"/>
<dbReference type="NCBIfam" id="TIGR00560">
    <property type="entry name" value="pgsA"/>
    <property type="match status" value="1"/>
</dbReference>
<dbReference type="EC" id="2.7.8.5" evidence="4 15"/>
<organism evidence="18 19">
    <name type="scientific">endosymbiont of Galathealinum brachiosum</name>
    <dbReference type="NCBI Taxonomy" id="2200906"/>
    <lineage>
        <taxon>Bacteria</taxon>
        <taxon>Pseudomonadati</taxon>
        <taxon>Pseudomonadota</taxon>
        <taxon>Gammaproteobacteria</taxon>
        <taxon>sulfur-oxidizing symbionts</taxon>
    </lineage>
</organism>
<evidence type="ECO:0000313" key="18">
    <source>
        <dbReference type="EMBL" id="RDH86019.1"/>
    </source>
</evidence>
<dbReference type="PROSITE" id="PS00379">
    <property type="entry name" value="CDP_ALCOHOL_P_TRANSF"/>
    <property type="match status" value="1"/>
</dbReference>
<evidence type="ECO:0000256" key="5">
    <source>
        <dbReference type="ARBA" id="ARBA00014944"/>
    </source>
</evidence>
<evidence type="ECO:0000313" key="19">
    <source>
        <dbReference type="Proteomes" id="UP000254266"/>
    </source>
</evidence>
<dbReference type="InterPro" id="IPR004570">
    <property type="entry name" value="Phosphatidylglycerol_P_synth"/>
</dbReference>
<comment type="subcellular location">
    <subcellularLocation>
        <location evidence="1">Membrane</location>
        <topology evidence="1">Multi-pass membrane protein</topology>
    </subcellularLocation>
</comment>
<comment type="similarity">
    <text evidence="3 16">Belongs to the CDP-alcohol phosphatidyltransferase class-I family.</text>
</comment>
<evidence type="ECO:0000256" key="12">
    <source>
        <dbReference type="ARBA" id="ARBA00023209"/>
    </source>
</evidence>
<evidence type="ECO:0000256" key="14">
    <source>
        <dbReference type="ARBA" id="ARBA00048586"/>
    </source>
</evidence>
<protein>
    <recommendedName>
        <fullName evidence="5 15">CDP-diacylglycerol--glycerol-3-phosphate 3-phosphatidyltransferase</fullName>
        <ecNumber evidence="4 15">2.7.8.5</ecNumber>
    </recommendedName>
</protein>
<dbReference type="InterPro" id="IPR048254">
    <property type="entry name" value="CDP_ALCOHOL_P_TRANSF_CS"/>
</dbReference>
<dbReference type="InterPro" id="IPR000462">
    <property type="entry name" value="CDP-OH_P_trans"/>
</dbReference>
<keyword evidence="6" id="KW-0444">Lipid biosynthesis</keyword>
<dbReference type="GO" id="GO:0046474">
    <property type="term" value="P:glycerophospholipid biosynthetic process"/>
    <property type="evidence" value="ECO:0007669"/>
    <property type="project" value="TreeGrafter"/>
</dbReference>
<evidence type="ECO:0000256" key="8">
    <source>
        <dbReference type="ARBA" id="ARBA00022692"/>
    </source>
</evidence>
<comment type="pathway">
    <text evidence="2">Phospholipid metabolism; phosphatidylglycerol biosynthesis; phosphatidylglycerol from CDP-diacylglycerol: step 1/2.</text>
</comment>
<keyword evidence="11 17" id="KW-0472">Membrane</keyword>
<keyword evidence="9 17" id="KW-1133">Transmembrane helix</keyword>
<evidence type="ECO:0000256" key="10">
    <source>
        <dbReference type="ARBA" id="ARBA00023098"/>
    </source>
</evidence>
<feature type="transmembrane region" description="Helical" evidence="17">
    <location>
        <begin position="6"/>
        <end position="25"/>
    </location>
</feature>
<keyword evidence="12" id="KW-0594">Phospholipid biosynthesis</keyword>
<feature type="transmembrane region" description="Helical" evidence="17">
    <location>
        <begin position="158"/>
        <end position="178"/>
    </location>
</feature>
<evidence type="ECO:0000256" key="6">
    <source>
        <dbReference type="ARBA" id="ARBA00022516"/>
    </source>
</evidence>
<accession>A0A370DM85</accession>
<keyword evidence="10" id="KW-0443">Lipid metabolism</keyword>
<evidence type="ECO:0000256" key="4">
    <source>
        <dbReference type="ARBA" id="ARBA00013170"/>
    </source>
</evidence>
<evidence type="ECO:0000256" key="13">
    <source>
        <dbReference type="ARBA" id="ARBA00023264"/>
    </source>
</evidence>
<comment type="catalytic activity">
    <reaction evidence="14">
        <text>a CDP-1,2-diacyl-sn-glycerol + sn-glycerol 3-phosphate = a 1,2-diacyl-sn-glycero-3-phospho-(1'-sn-glycero-3'-phosphate) + CMP + H(+)</text>
        <dbReference type="Rhea" id="RHEA:12593"/>
        <dbReference type="ChEBI" id="CHEBI:15378"/>
        <dbReference type="ChEBI" id="CHEBI:57597"/>
        <dbReference type="ChEBI" id="CHEBI:58332"/>
        <dbReference type="ChEBI" id="CHEBI:60110"/>
        <dbReference type="ChEBI" id="CHEBI:60377"/>
        <dbReference type="EC" id="2.7.8.5"/>
    </reaction>
</comment>
<dbReference type="PANTHER" id="PTHR14269">
    <property type="entry name" value="CDP-DIACYLGLYCEROL--GLYCEROL-3-PHOSPHATE 3-PHOSPHATIDYLTRANSFERASE-RELATED"/>
    <property type="match status" value="1"/>
</dbReference>
<dbReference type="InterPro" id="IPR043130">
    <property type="entry name" value="CDP-OH_PTrfase_TM_dom"/>
</dbReference>
<evidence type="ECO:0000256" key="2">
    <source>
        <dbReference type="ARBA" id="ARBA00005042"/>
    </source>
</evidence>
<reference evidence="18 19" key="1">
    <citation type="journal article" date="2018" name="ISME J.">
        <title>Endosymbiont genomes yield clues of tubeworm success.</title>
        <authorList>
            <person name="Li Y."/>
            <person name="Liles M.R."/>
            <person name="Halanych K.M."/>
        </authorList>
    </citation>
    <scope>NUCLEOTIDE SEQUENCE [LARGE SCALE GENOMIC DNA]</scope>
    <source>
        <strain evidence="18">A1464</strain>
    </source>
</reference>
<evidence type="ECO:0000256" key="11">
    <source>
        <dbReference type="ARBA" id="ARBA00023136"/>
    </source>
</evidence>
<dbReference type="PANTHER" id="PTHR14269:SF62">
    <property type="entry name" value="CDP-DIACYLGLYCEROL--GLYCEROL-3-PHOSPHATE 3-PHOSPHATIDYLTRANSFERASE 1, CHLOROPLASTIC"/>
    <property type="match status" value="1"/>
</dbReference>
<dbReference type="PIRSF" id="PIRSF000847">
    <property type="entry name" value="Phos_ph_gly_syn"/>
    <property type="match status" value="1"/>
</dbReference>
<name>A0A370DM85_9GAMM</name>
<evidence type="ECO:0000256" key="1">
    <source>
        <dbReference type="ARBA" id="ARBA00004141"/>
    </source>
</evidence>
<keyword evidence="7 16" id="KW-0808">Transferase</keyword>
<dbReference type="Gene3D" id="1.20.120.1760">
    <property type="match status" value="1"/>
</dbReference>
<dbReference type="EMBL" id="QFXC01000002">
    <property type="protein sequence ID" value="RDH86019.1"/>
    <property type="molecule type" value="Genomic_DNA"/>
</dbReference>
<dbReference type="InterPro" id="IPR050324">
    <property type="entry name" value="CDP-alcohol_PTase-I"/>
</dbReference>
<keyword evidence="8 17" id="KW-0812">Transmembrane</keyword>
<evidence type="ECO:0000256" key="15">
    <source>
        <dbReference type="NCBIfam" id="TIGR00560"/>
    </source>
</evidence>
<dbReference type="Pfam" id="PF01066">
    <property type="entry name" value="CDP-OH_P_transf"/>
    <property type="match status" value="1"/>
</dbReference>
<dbReference type="GO" id="GO:0016020">
    <property type="term" value="C:membrane"/>
    <property type="evidence" value="ECO:0007669"/>
    <property type="project" value="UniProtKB-SubCell"/>
</dbReference>
<comment type="caution">
    <text evidence="18">The sequence shown here is derived from an EMBL/GenBank/DDBJ whole genome shotgun (WGS) entry which is preliminary data.</text>
</comment>
<keyword evidence="19" id="KW-1185">Reference proteome</keyword>
<proteinExistence type="inferred from homology"/>
<dbReference type="Proteomes" id="UP000254266">
    <property type="component" value="Unassembled WGS sequence"/>
</dbReference>
<evidence type="ECO:0000256" key="7">
    <source>
        <dbReference type="ARBA" id="ARBA00022679"/>
    </source>
</evidence>
<evidence type="ECO:0000256" key="3">
    <source>
        <dbReference type="ARBA" id="ARBA00010441"/>
    </source>
</evidence>
<evidence type="ECO:0000256" key="9">
    <source>
        <dbReference type="ARBA" id="ARBA00022989"/>
    </source>
</evidence>